<organism evidence="2 3">
    <name type="scientific">Coccomyxa subellipsoidea</name>
    <dbReference type="NCBI Taxonomy" id="248742"/>
    <lineage>
        <taxon>Eukaryota</taxon>
        <taxon>Viridiplantae</taxon>
        <taxon>Chlorophyta</taxon>
        <taxon>core chlorophytes</taxon>
        <taxon>Trebouxiophyceae</taxon>
        <taxon>Trebouxiophyceae incertae sedis</taxon>
        <taxon>Coccomyxaceae</taxon>
        <taxon>Coccomyxa</taxon>
    </lineage>
</organism>
<dbReference type="EMBL" id="JALJOT010000002">
    <property type="protein sequence ID" value="KAK9917154.1"/>
    <property type="molecule type" value="Genomic_DNA"/>
</dbReference>
<keyword evidence="3" id="KW-1185">Reference proteome</keyword>
<sequence length="226" mass="24186">MGQYRTEQERIDAMTVQISNPNIVGSGYIQHPPQRPFERPLEMQPPTVAQFDFPAEYSRYNGGGNKGTSSNSNRNQPRRAEATYSPQKSGGYQQANGIAPHAQTNGRTAQPHHSSQRSNGGGAATPRTTPSNPKPRAAGPPRAVPQPNQPLPHQAQQGSIAGAHASLPAHSAATALPASPREETALLSLADNGRPAAATAEPEQEGPKLSKSQLMRLRKKKREGKM</sequence>
<name>A0ABR2YZ05_9CHLO</name>
<evidence type="ECO:0000313" key="3">
    <source>
        <dbReference type="Proteomes" id="UP001491310"/>
    </source>
</evidence>
<reference evidence="2 3" key="1">
    <citation type="journal article" date="2024" name="Nat. Commun.">
        <title>Phylogenomics reveals the evolutionary origins of lichenization in chlorophyte algae.</title>
        <authorList>
            <person name="Puginier C."/>
            <person name="Libourel C."/>
            <person name="Otte J."/>
            <person name="Skaloud P."/>
            <person name="Haon M."/>
            <person name="Grisel S."/>
            <person name="Petersen M."/>
            <person name="Berrin J.G."/>
            <person name="Delaux P.M."/>
            <person name="Dal Grande F."/>
            <person name="Keller J."/>
        </authorList>
    </citation>
    <scope>NUCLEOTIDE SEQUENCE [LARGE SCALE GENOMIC DNA]</scope>
    <source>
        <strain evidence="2 3">SAG 216-7</strain>
    </source>
</reference>
<evidence type="ECO:0000313" key="2">
    <source>
        <dbReference type="EMBL" id="KAK9917154.1"/>
    </source>
</evidence>
<protein>
    <submittedName>
        <fullName evidence="2">Uncharacterized protein</fullName>
    </submittedName>
</protein>
<gene>
    <name evidence="2" type="ORF">WJX75_001363</name>
</gene>
<dbReference type="Proteomes" id="UP001491310">
    <property type="component" value="Unassembled WGS sequence"/>
</dbReference>
<feature type="compositionally biased region" description="Polar residues" evidence="1">
    <location>
        <begin position="84"/>
        <end position="118"/>
    </location>
</feature>
<accession>A0ABR2YZ05</accession>
<feature type="region of interest" description="Disordered" evidence="1">
    <location>
        <begin position="23"/>
        <end position="226"/>
    </location>
</feature>
<feature type="compositionally biased region" description="Basic residues" evidence="1">
    <location>
        <begin position="216"/>
        <end position="226"/>
    </location>
</feature>
<proteinExistence type="predicted"/>
<evidence type="ECO:0000256" key="1">
    <source>
        <dbReference type="SAM" id="MobiDB-lite"/>
    </source>
</evidence>
<comment type="caution">
    <text evidence="2">The sequence shown here is derived from an EMBL/GenBank/DDBJ whole genome shotgun (WGS) entry which is preliminary data.</text>
</comment>